<dbReference type="Proteomes" id="UP000823749">
    <property type="component" value="Chromosome 7"/>
</dbReference>
<dbReference type="EMBL" id="JACTNZ010000007">
    <property type="protein sequence ID" value="KAG5539070.1"/>
    <property type="molecule type" value="Genomic_DNA"/>
</dbReference>
<dbReference type="InterPro" id="IPR000743">
    <property type="entry name" value="Glyco_hydro_28"/>
</dbReference>
<evidence type="ECO:0000256" key="13">
    <source>
        <dbReference type="RuleBase" id="RU361169"/>
    </source>
</evidence>
<keyword evidence="16" id="KW-1185">Reference proteome</keyword>
<dbReference type="SMART" id="SM00710">
    <property type="entry name" value="PbH1"/>
    <property type="match status" value="5"/>
</dbReference>
<dbReference type="PROSITE" id="PS00502">
    <property type="entry name" value="POLYGALACTURONASE"/>
    <property type="match status" value="1"/>
</dbReference>
<dbReference type="InterPro" id="IPR012334">
    <property type="entry name" value="Pectin_lyas_fold"/>
</dbReference>
<evidence type="ECO:0000256" key="5">
    <source>
        <dbReference type="ARBA" id="ARBA00022525"/>
    </source>
</evidence>
<dbReference type="InterPro" id="IPR011050">
    <property type="entry name" value="Pectin_lyase_fold/virulence"/>
</dbReference>
<comment type="caution">
    <text evidence="15">The sequence shown here is derived from an EMBL/GenBank/DDBJ whole genome shotgun (WGS) entry which is preliminary data.</text>
</comment>
<dbReference type="GO" id="GO:0009901">
    <property type="term" value="P:anther dehiscence"/>
    <property type="evidence" value="ECO:0007669"/>
    <property type="project" value="UniProtKB-ARBA"/>
</dbReference>
<keyword evidence="6 14" id="KW-0732">Signal</keyword>
<comment type="catalytic activity">
    <reaction evidence="10">
        <text>(1,4-alpha-D-galacturonosyl)n+m + H2O = (1,4-alpha-D-galacturonosyl)n + (1,4-alpha-D-galacturonosyl)m.</text>
        <dbReference type="EC" id="3.2.1.15"/>
    </reaction>
</comment>
<comment type="similarity">
    <text evidence="2 13">Belongs to the glycosyl hydrolase 28 family.</text>
</comment>
<dbReference type="Gene3D" id="2.160.20.10">
    <property type="entry name" value="Single-stranded right-handed beta-helix, Pectin lyase-like"/>
    <property type="match status" value="1"/>
</dbReference>
<organism evidence="15 16">
    <name type="scientific">Rhododendron griersonianum</name>
    <dbReference type="NCBI Taxonomy" id="479676"/>
    <lineage>
        <taxon>Eukaryota</taxon>
        <taxon>Viridiplantae</taxon>
        <taxon>Streptophyta</taxon>
        <taxon>Embryophyta</taxon>
        <taxon>Tracheophyta</taxon>
        <taxon>Spermatophyta</taxon>
        <taxon>Magnoliopsida</taxon>
        <taxon>eudicotyledons</taxon>
        <taxon>Gunneridae</taxon>
        <taxon>Pentapetalae</taxon>
        <taxon>asterids</taxon>
        <taxon>Ericales</taxon>
        <taxon>Ericaceae</taxon>
        <taxon>Ericoideae</taxon>
        <taxon>Rhodoreae</taxon>
        <taxon>Rhododendron</taxon>
    </lineage>
</organism>
<comment type="subcellular location">
    <subcellularLocation>
        <location evidence="1">Secreted</location>
        <location evidence="1">Cell wall</location>
    </subcellularLocation>
</comment>
<evidence type="ECO:0000256" key="6">
    <source>
        <dbReference type="ARBA" id="ARBA00022729"/>
    </source>
</evidence>
<reference evidence="15" key="1">
    <citation type="submission" date="2020-08" db="EMBL/GenBank/DDBJ databases">
        <title>Plant Genome Project.</title>
        <authorList>
            <person name="Zhang R.-G."/>
        </authorList>
    </citation>
    <scope>NUCLEOTIDE SEQUENCE</scope>
    <source>
        <strain evidence="15">WSP0</strain>
        <tissue evidence="15">Leaf</tissue>
    </source>
</reference>
<dbReference type="AlphaFoldDB" id="A0AAV6JIG1"/>
<keyword evidence="5" id="KW-0964">Secreted</keyword>
<evidence type="ECO:0000256" key="14">
    <source>
        <dbReference type="SAM" id="SignalP"/>
    </source>
</evidence>
<dbReference type="GO" id="GO:0004650">
    <property type="term" value="F:polygalacturonase activity"/>
    <property type="evidence" value="ECO:0007669"/>
    <property type="project" value="UniProtKB-EC"/>
</dbReference>
<evidence type="ECO:0000256" key="11">
    <source>
        <dbReference type="ARBA" id="ARBA00083621"/>
    </source>
</evidence>
<dbReference type="GO" id="GO:0009830">
    <property type="term" value="P:cell wall modification involved in abscission"/>
    <property type="evidence" value="ECO:0007669"/>
    <property type="project" value="UniProtKB-ARBA"/>
</dbReference>
<dbReference type="FunFam" id="2.160.20.10:FF:000028">
    <property type="entry name" value="Polygalacturonase QRT2"/>
    <property type="match status" value="1"/>
</dbReference>
<evidence type="ECO:0000256" key="3">
    <source>
        <dbReference type="ARBA" id="ARBA00012736"/>
    </source>
</evidence>
<dbReference type="InterPro" id="IPR006626">
    <property type="entry name" value="PbH1"/>
</dbReference>
<evidence type="ECO:0000256" key="12">
    <source>
        <dbReference type="PROSITE-ProRule" id="PRU10052"/>
    </source>
</evidence>
<feature type="signal peptide" evidence="14">
    <location>
        <begin position="1"/>
        <end position="21"/>
    </location>
</feature>
<dbReference type="GO" id="GO:0010047">
    <property type="term" value="P:fruit dehiscence"/>
    <property type="evidence" value="ECO:0007669"/>
    <property type="project" value="UniProtKB-ARBA"/>
</dbReference>
<keyword evidence="8 13" id="KW-0326">Glycosidase</keyword>
<evidence type="ECO:0000256" key="10">
    <source>
        <dbReference type="ARBA" id="ARBA00034074"/>
    </source>
</evidence>
<sequence>MILYSHFVVPVLCILLVSTSAFSFSFTTLLPDQLRRSTTINHGHHAVEPAHETFGLPRFGLSSRLAAGRRSSSSPKTVNVDDFGAKADGTDDSKAFKAAWEEACASTNAVLVVPENRIYHLKPLTFSGPCSSGLTVQIDGTIKASNKPSDYSADPRHWLQFVNLENFNVRGAGTINGNGKIWWLKSCKINKSLPCKDAPTAITFLNCKNLGVSGIRSRNAQQMHIVFQKCVNVKAWNLRVIAPGNSPNTDGIHVTGTQNISILSSVIRTGDDCISIVSGSRNVIVRDIICGPGHGISIGSLGKGKSEAMVSDVFVNRARLTGTTNGVRIKTWQGGSGYAKNIFFENIVMNNVSNPIIIDQNYCDQKTPCQKQGSAVQVQNVLYRNIQGTSASEKAIKLDCSNSLPCKQIVLQSINLASVSAEDKEAASCANIKGLTTFGRVSPQCS</sequence>
<name>A0AAV6JIG1_9ERIC</name>
<dbReference type="GO" id="GO:0005975">
    <property type="term" value="P:carbohydrate metabolic process"/>
    <property type="evidence" value="ECO:0007669"/>
    <property type="project" value="InterPro"/>
</dbReference>
<evidence type="ECO:0000313" key="16">
    <source>
        <dbReference type="Proteomes" id="UP000823749"/>
    </source>
</evidence>
<keyword evidence="4" id="KW-0134">Cell wall</keyword>
<evidence type="ECO:0000256" key="1">
    <source>
        <dbReference type="ARBA" id="ARBA00004191"/>
    </source>
</evidence>
<dbReference type="SUPFAM" id="SSF51126">
    <property type="entry name" value="Pectin lyase-like"/>
    <property type="match status" value="1"/>
</dbReference>
<evidence type="ECO:0000256" key="9">
    <source>
        <dbReference type="ARBA" id="ARBA00023316"/>
    </source>
</evidence>
<feature type="active site" evidence="12">
    <location>
        <position position="294"/>
    </location>
</feature>
<evidence type="ECO:0000256" key="2">
    <source>
        <dbReference type="ARBA" id="ARBA00008834"/>
    </source>
</evidence>
<evidence type="ECO:0000313" key="15">
    <source>
        <dbReference type="EMBL" id="KAG5539070.1"/>
    </source>
</evidence>
<evidence type="ECO:0000256" key="8">
    <source>
        <dbReference type="ARBA" id="ARBA00023295"/>
    </source>
</evidence>
<gene>
    <name evidence="15" type="ORF">RHGRI_019575</name>
</gene>
<dbReference type="EC" id="3.2.1.15" evidence="3"/>
<dbReference type="PANTHER" id="PTHR31375">
    <property type="match status" value="1"/>
</dbReference>
<keyword evidence="9" id="KW-0961">Cell wall biogenesis/degradation</keyword>
<evidence type="ECO:0000256" key="4">
    <source>
        <dbReference type="ARBA" id="ARBA00022512"/>
    </source>
</evidence>
<proteinExistence type="inferred from homology"/>
<protein>
    <recommendedName>
        <fullName evidence="3">endo-polygalacturonase</fullName>
        <ecNumber evidence="3">3.2.1.15</ecNumber>
    </recommendedName>
    <alternativeName>
        <fullName evidence="11">Pectinase</fullName>
    </alternativeName>
</protein>
<accession>A0AAV6JIG1</accession>
<feature type="chain" id="PRO_5043574294" description="endo-polygalacturonase" evidence="14">
    <location>
        <begin position="22"/>
        <end position="446"/>
    </location>
</feature>
<keyword evidence="7 13" id="KW-0378">Hydrolase</keyword>
<dbReference type="Pfam" id="PF00295">
    <property type="entry name" value="Glyco_hydro_28"/>
    <property type="match status" value="1"/>
</dbReference>
<evidence type="ECO:0000256" key="7">
    <source>
        <dbReference type="ARBA" id="ARBA00022801"/>
    </source>
</evidence>